<reference evidence="1 2" key="1">
    <citation type="journal article" date="2018" name="Front. Plant Sci.">
        <title>Red Clover (Trifolium pratense) and Zigzag Clover (T. medium) - A Picture of Genomic Similarities and Differences.</title>
        <authorList>
            <person name="Dluhosova J."/>
            <person name="Istvanek J."/>
            <person name="Nedelnik J."/>
            <person name="Repkova J."/>
        </authorList>
    </citation>
    <scope>NUCLEOTIDE SEQUENCE [LARGE SCALE GENOMIC DNA]</scope>
    <source>
        <strain evidence="2">cv. 10/8</strain>
        <tissue evidence="1">Leaf</tissue>
    </source>
</reference>
<accession>A0A392V0N5</accession>
<feature type="non-terminal residue" evidence="1">
    <location>
        <position position="39"/>
    </location>
</feature>
<proteinExistence type="predicted"/>
<dbReference type="AlphaFoldDB" id="A0A392V0N5"/>
<dbReference type="Proteomes" id="UP000265520">
    <property type="component" value="Unassembled WGS sequence"/>
</dbReference>
<organism evidence="1 2">
    <name type="scientific">Trifolium medium</name>
    <dbReference type="NCBI Taxonomy" id="97028"/>
    <lineage>
        <taxon>Eukaryota</taxon>
        <taxon>Viridiplantae</taxon>
        <taxon>Streptophyta</taxon>
        <taxon>Embryophyta</taxon>
        <taxon>Tracheophyta</taxon>
        <taxon>Spermatophyta</taxon>
        <taxon>Magnoliopsida</taxon>
        <taxon>eudicotyledons</taxon>
        <taxon>Gunneridae</taxon>
        <taxon>Pentapetalae</taxon>
        <taxon>rosids</taxon>
        <taxon>fabids</taxon>
        <taxon>Fabales</taxon>
        <taxon>Fabaceae</taxon>
        <taxon>Papilionoideae</taxon>
        <taxon>50 kb inversion clade</taxon>
        <taxon>NPAAA clade</taxon>
        <taxon>Hologalegina</taxon>
        <taxon>IRL clade</taxon>
        <taxon>Trifolieae</taxon>
        <taxon>Trifolium</taxon>
    </lineage>
</organism>
<name>A0A392V0N5_9FABA</name>
<sequence length="39" mass="4228">MQDWVCGEAQKLGFAAVVAKSDNGGNKRKPYVVMGCQLK</sequence>
<comment type="caution">
    <text evidence="1">The sequence shown here is derived from an EMBL/GenBank/DDBJ whole genome shotgun (WGS) entry which is preliminary data.</text>
</comment>
<evidence type="ECO:0000313" key="1">
    <source>
        <dbReference type="EMBL" id="MCI80993.1"/>
    </source>
</evidence>
<protein>
    <submittedName>
        <fullName evidence="1">Uncharacterized protein</fullName>
    </submittedName>
</protein>
<dbReference type="EMBL" id="LXQA011008117">
    <property type="protein sequence ID" value="MCI80993.1"/>
    <property type="molecule type" value="Genomic_DNA"/>
</dbReference>
<evidence type="ECO:0000313" key="2">
    <source>
        <dbReference type="Proteomes" id="UP000265520"/>
    </source>
</evidence>
<keyword evidence="2" id="KW-1185">Reference proteome</keyword>